<dbReference type="Gene3D" id="1.10.10.10">
    <property type="entry name" value="Winged helix-like DNA-binding domain superfamily/Winged helix DNA-binding domain"/>
    <property type="match status" value="1"/>
</dbReference>
<sequence length="206" mass="22634">MQDMQIVTDPQAAALLLDPVRRQLLAAAREPASAAQLAQCVGLSRQKVNYHVRALEQRGLLEQVEERRWGGITERLLTATAVSYVVSPDALGEVTADPRKVTDRLSAQYLVALAARAVREVGELLRRAAAEGKQVATLSLDSVVRFRSAEERAQFAEELGAAVRSLVARYHAPEDPAGREHRFVIAVHPVPPTTVSETPDEQEEQR</sequence>
<reference evidence="1" key="1">
    <citation type="journal article" date="2021" name="PeerJ">
        <title>Extensive microbial diversity within the chicken gut microbiome revealed by metagenomics and culture.</title>
        <authorList>
            <person name="Gilroy R."/>
            <person name="Ravi A."/>
            <person name="Getino M."/>
            <person name="Pursley I."/>
            <person name="Horton D.L."/>
            <person name="Alikhan N.F."/>
            <person name="Baker D."/>
            <person name="Gharbi K."/>
            <person name="Hall N."/>
            <person name="Watson M."/>
            <person name="Adriaenssens E.M."/>
            <person name="Foster-Nyarko E."/>
            <person name="Jarju S."/>
            <person name="Secka A."/>
            <person name="Antonio M."/>
            <person name="Oren A."/>
            <person name="Chaudhuri R.R."/>
            <person name="La Ragione R."/>
            <person name="Hildebrand F."/>
            <person name="Pallen M.J."/>
        </authorList>
    </citation>
    <scope>NUCLEOTIDE SEQUENCE</scope>
    <source>
        <strain evidence="1">ChiGjej4B4-7305</strain>
    </source>
</reference>
<organism evidence="1 2">
    <name type="scientific">Candidatus Ruania gallistercoris</name>
    <dbReference type="NCBI Taxonomy" id="2838746"/>
    <lineage>
        <taxon>Bacteria</taxon>
        <taxon>Bacillati</taxon>
        <taxon>Actinomycetota</taxon>
        <taxon>Actinomycetes</taxon>
        <taxon>Micrococcales</taxon>
        <taxon>Ruaniaceae</taxon>
        <taxon>Ruania</taxon>
    </lineage>
</organism>
<dbReference type="InterPro" id="IPR036390">
    <property type="entry name" value="WH_DNA-bd_sf"/>
</dbReference>
<dbReference type="InterPro" id="IPR011991">
    <property type="entry name" value="ArsR-like_HTH"/>
</dbReference>
<evidence type="ECO:0000313" key="1">
    <source>
        <dbReference type="EMBL" id="HIZ35900.1"/>
    </source>
</evidence>
<proteinExistence type="predicted"/>
<reference evidence="1" key="2">
    <citation type="submission" date="2021-04" db="EMBL/GenBank/DDBJ databases">
        <authorList>
            <person name="Gilroy R."/>
        </authorList>
    </citation>
    <scope>NUCLEOTIDE SEQUENCE</scope>
    <source>
        <strain evidence="1">ChiGjej4B4-7305</strain>
    </source>
</reference>
<dbReference type="CDD" id="cd00090">
    <property type="entry name" value="HTH_ARSR"/>
    <property type="match status" value="1"/>
</dbReference>
<evidence type="ECO:0000313" key="2">
    <source>
        <dbReference type="Proteomes" id="UP000824037"/>
    </source>
</evidence>
<name>A0A9D2J3S5_9MICO</name>
<accession>A0A9D2J3S5</accession>
<dbReference type="EMBL" id="DXBY01000153">
    <property type="protein sequence ID" value="HIZ35900.1"/>
    <property type="molecule type" value="Genomic_DNA"/>
</dbReference>
<comment type="caution">
    <text evidence="1">The sequence shown here is derived from an EMBL/GenBank/DDBJ whole genome shotgun (WGS) entry which is preliminary data.</text>
</comment>
<dbReference type="InterPro" id="IPR036388">
    <property type="entry name" value="WH-like_DNA-bd_sf"/>
</dbReference>
<dbReference type="AlphaFoldDB" id="A0A9D2J3S5"/>
<dbReference type="Pfam" id="PF12840">
    <property type="entry name" value="HTH_20"/>
    <property type="match status" value="1"/>
</dbReference>
<protein>
    <submittedName>
        <fullName evidence="1">Helix-turn-helix domain-containing protein</fullName>
    </submittedName>
</protein>
<gene>
    <name evidence="1" type="ORF">H9815_08985</name>
</gene>
<dbReference type="SUPFAM" id="SSF46785">
    <property type="entry name" value="Winged helix' DNA-binding domain"/>
    <property type="match status" value="1"/>
</dbReference>
<dbReference type="Proteomes" id="UP000824037">
    <property type="component" value="Unassembled WGS sequence"/>
</dbReference>